<feature type="region of interest" description="Disordered" evidence="1">
    <location>
        <begin position="1058"/>
        <end position="1084"/>
    </location>
</feature>
<keyword evidence="4" id="KW-1185">Reference proteome</keyword>
<feature type="region of interest" description="Disordered" evidence="1">
    <location>
        <begin position="928"/>
        <end position="949"/>
    </location>
</feature>
<dbReference type="PANTHER" id="PTHR33096:SF1">
    <property type="entry name" value="CXC1-LIKE CYSTEINE CLUSTER ASSOCIATED WITH KDZ TRANSPOSASES DOMAIN-CONTAINING PROTEIN"/>
    <property type="match status" value="1"/>
</dbReference>
<dbReference type="EMBL" id="JBAHYK010000172">
    <property type="protein sequence ID" value="KAL0577210.1"/>
    <property type="molecule type" value="Genomic_DNA"/>
</dbReference>
<evidence type="ECO:0000256" key="1">
    <source>
        <dbReference type="SAM" id="MobiDB-lite"/>
    </source>
</evidence>
<proteinExistence type="predicted"/>
<reference evidence="3 4" key="1">
    <citation type="submission" date="2024-02" db="EMBL/GenBank/DDBJ databases">
        <title>A draft genome for the cacao thread blight pathogen Marasmius crinis-equi.</title>
        <authorList>
            <person name="Cohen S.P."/>
            <person name="Baruah I.K."/>
            <person name="Amoako-Attah I."/>
            <person name="Bukari Y."/>
            <person name="Meinhardt L.W."/>
            <person name="Bailey B.A."/>
        </authorList>
    </citation>
    <scope>NUCLEOTIDE SEQUENCE [LARGE SCALE GENOMIC DNA]</scope>
    <source>
        <strain evidence="3 4">GH-76</strain>
    </source>
</reference>
<feature type="region of interest" description="Disordered" evidence="1">
    <location>
        <begin position="1"/>
        <end position="25"/>
    </location>
</feature>
<name>A0ABR3FPW3_9AGAR</name>
<evidence type="ECO:0000259" key="2">
    <source>
        <dbReference type="Pfam" id="PF18803"/>
    </source>
</evidence>
<dbReference type="Pfam" id="PF18758">
    <property type="entry name" value="KDZ"/>
    <property type="match status" value="1"/>
</dbReference>
<sequence length="1084" mass="124247">MSNKRTSKKHKPKDPNNGFFQLHFDSLDDPVPSTSSSSTVISVEGLSADRRRIQHHTVGIEPPSPSKNIPDNYNLHVDWNLQEQTIYGAENEADGFELEEEPELDAGEDVIQLEGPVKPKRWFGADNPFIQLKDKASVILQEMIRLEGRGHSETACNSCGGSEGAVYRCRSCCDEVLYCQDCMLDRHQDRPLDHIEMWNGFFFERKTLKSMGLIFQLAHPAKTTCRFPRRCREGFVVVDVDCIQEVNIQFCMCQERTQIGDYFQQLMRRSLFAATVEEPHTAFTFRSLEFFHTLTLTGKVSSYDFYNTIERRTDGAGLLGSKARYDEFVRVMRIWRYVKMLKRAGVGIDPTRSIKDVGPGQLAVRCLACPRPGINVPEDWQRKIQDDPMKSFLYSKFISVDACFRLKRRNVSSEKNDPGLFTGQAYFVEQSDYQSHMELMKSKPAQEEEGHCLGNKLAAIAQANNKFSKGYAQTGCILCLCARHEMVEPNGTVDLNKGERYWHTDYAISASQQHSDVHLKRVLSYDICCQYHKRFFGRLEDIPDSVKIEIHPDRWDFAVPKLHIKGHGRACQENFALHLLPGAGQTDGEGIERQWASLGPMGTATKEMGPGNRRETIDDHLSNSNWQKIIGLGFLLRKRRQEARLQVNVQGEFFQEFCDAQESNVAAWTAMVSAWEERARGDTNVINPYSRTVAVTTEQDVRLHYAQEEAKTIREDTMLLSTMSRSEFIMLGLQIEEQQRRLLLDIKSDSFETTNQKMTLVDQRAKILRALSKFRSVQRTYTPLVAAIISSLPELDPSSPRPLAENIELYLPSSMLPSDRNRLESHWVTMETEFRRGQLASALEDIRTHLFLQTRLHSQRSLHVRHQKDSTRARQVLARNKRKLEENELKYRAAWTALSHLVGPDFIGFRELKSDDVRSYNDDDIDPFKSSRKITSKRKRDQQDRLMTAGESRRNISWIWHGVDTGENSGEMLEAVRIEWCKARARQRRWTEELALVEEEMTRTLLGLGTEAMQWGERAPEATDAMSEAARAYCLQQASIRQGLSTKFSALWALPDPPLRKRHPRVTEELPAEVSDSSGSDDDY</sequence>
<gene>
    <name evidence="3" type="ORF">V5O48_004776</name>
</gene>
<comment type="caution">
    <text evidence="3">The sequence shown here is derived from an EMBL/GenBank/DDBJ whole genome shotgun (WGS) entry which is preliminary data.</text>
</comment>
<protein>
    <recommendedName>
        <fullName evidence="2">CxC2-like cysteine cluster KDZ transposase-associated domain-containing protein</fullName>
    </recommendedName>
</protein>
<organism evidence="3 4">
    <name type="scientific">Marasmius crinis-equi</name>
    <dbReference type="NCBI Taxonomy" id="585013"/>
    <lineage>
        <taxon>Eukaryota</taxon>
        <taxon>Fungi</taxon>
        <taxon>Dikarya</taxon>
        <taxon>Basidiomycota</taxon>
        <taxon>Agaricomycotina</taxon>
        <taxon>Agaricomycetes</taxon>
        <taxon>Agaricomycetidae</taxon>
        <taxon>Agaricales</taxon>
        <taxon>Marasmiineae</taxon>
        <taxon>Marasmiaceae</taxon>
        <taxon>Marasmius</taxon>
    </lineage>
</organism>
<dbReference type="Pfam" id="PF18803">
    <property type="entry name" value="CxC2"/>
    <property type="match status" value="1"/>
</dbReference>
<dbReference type="CDD" id="cd19757">
    <property type="entry name" value="Bbox1"/>
    <property type="match status" value="1"/>
</dbReference>
<dbReference type="InterPro" id="IPR040521">
    <property type="entry name" value="KDZ"/>
</dbReference>
<feature type="domain" description="CxC2-like cysteine cluster KDZ transposase-associated" evidence="2">
    <location>
        <begin position="208"/>
        <end position="317"/>
    </location>
</feature>
<dbReference type="Proteomes" id="UP001465976">
    <property type="component" value="Unassembled WGS sequence"/>
</dbReference>
<dbReference type="PANTHER" id="PTHR33096">
    <property type="entry name" value="CXC2 DOMAIN-CONTAINING PROTEIN"/>
    <property type="match status" value="1"/>
</dbReference>
<dbReference type="InterPro" id="IPR041457">
    <property type="entry name" value="CxC2_KDZ-assoc"/>
</dbReference>
<feature type="compositionally biased region" description="Basic residues" evidence="1">
    <location>
        <begin position="1"/>
        <end position="12"/>
    </location>
</feature>
<evidence type="ECO:0000313" key="3">
    <source>
        <dbReference type="EMBL" id="KAL0577210.1"/>
    </source>
</evidence>
<accession>A0ABR3FPW3</accession>
<evidence type="ECO:0000313" key="4">
    <source>
        <dbReference type="Proteomes" id="UP001465976"/>
    </source>
</evidence>
<feature type="compositionally biased region" description="Basic residues" evidence="1">
    <location>
        <begin position="930"/>
        <end position="940"/>
    </location>
</feature>